<evidence type="ECO:0000313" key="3">
    <source>
        <dbReference type="Proteomes" id="UP000780875"/>
    </source>
</evidence>
<feature type="transmembrane region" description="Helical" evidence="1">
    <location>
        <begin position="121"/>
        <end position="139"/>
    </location>
</feature>
<feature type="transmembrane region" description="Helical" evidence="1">
    <location>
        <begin position="165"/>
        <end position="184"/>
    </location>
</feature>
<feature type="transmembrane region" description="Helical" evidence="1">
    <location>
        <begin position="605"/>
        <end position="625"/>
    </location>
</feature>
<keyword evidence="1" id="KW-1133">Transmembrane helix</keyword>
<keyword evidence="1" id="KW-0472">Membrane</keyword>
<feature type="transmembrane region" description="Helical" evidence="1">
    <location>
        <begin position="190"/>
        <end position="211"/>
    </location>
</feature>
<dbReference type="Proteomes" id="UP000780875">
    <property type="component" value="Unassembled WGS sequence"/>
</dbReference>
<proteinExistence type="predicted"/>
<name>A0ABS7U9K3_9ACTN</name>
<feature type="transmembrane region" description="Helical" evidence="1">
    <location>
        <begin position="223"/>
        <end position="242"/>
    </location>
</feature>
<feature type="transmembrane region" description="Helical" evidence="1">
    <location>
        <begin position="89"/>
        <end position="109"/>
    </location>
</feature>
<keyword evidence="3" id="KW-1185">Reference proteome</keyword>
<protein>
    <recommendedName>
        <fullName evidence="4">DUF2206 domain-containing protein</fullName>
    </recommendedName>
</protein>
<evidence type="ECO:0000313" key="2">
    <source>
        <dbReference type="EMBL" id="MBZ5737659.1"/>
    </source>
</evidence>
<comment type="caution">
    <text evidence="2">The sequence shown here is derived from an EMBL/GenBank/DDBJ whole genome shotgun (WGS) entry which is preliminary data.</text>
</comment>
<organism evidence="2 3">
    <name type="scientific">Nocardioides mangrovi</name>
    <dbReference type="NCBI Taxonomy" id="2874580"/>
    <lineage>
        <taxon>Bacteria</taxon>
        <taxon>Bacillati</taxon>
        <taxon>Actinomycetota</taxon>
        <taxon>Actinomycetes</taxon>
        <taxon>Propionibacteriales</taxon>
        <taxon>Nocardioidaceae</taxon>
        <taxon>Nocardioides</taxon>
    </lineage>
</organism>
<feature type="transmembrane region" description="Helical" evidence="1">
    <location>
        <begin position="423"/>
        <end position="443"/>
    </location>
</feature>
<feature type="transmembrane region" description="Helical" evidence="1">
    <location>
        <begin position="538"/>
        <end position="556"/>
    </location>
</feature>
<sequence>MAESSSELGTGFSLPWTPELRRLAERASGPWALATRAAPYLLVVLAQTVVGLDLDLPVLRPALALATFVGLPTLALYRRATLPGDTRLAQAAYAFGFSILALLLGGLLLNTALPRLGVAHPLAPLPLAITWLVLDVAVLRWRRALPLAPAGWAGTTARAVREARFATAPTLAVVSLLCSVAGAIRLNNGAGGAVAVAAVVAGAGSLLALLLGRTRSTGRDAACLALVSAGLLLATSLRGWGITGHDIQAEFLAFRLTDGAQQWQLDALPSAYNACLSVTILPTVLAQATGLSGEIVFEVLLQLVFAVVPVLTYLLSRRFVSRRLALVATILTIAFPTFATDMPYLVRQEMAFFFLALVLLAATEPGHRGWYDRVLVVALGLGVVLSHYSTTYVLLMALGAGLVGLALVGVVRRRRGRGPYDGALVLLHPGVVVALVALTLVWAGPVTHTGGHASEVLQETVDAITGQGVDGPSSSDTSYWILSGDQTTPRDRMDLFVDATLDARRAEIPQDQRVFTHLVAAELRPALAETPSSPIGDLARIAAAALMQVFLLLGLLRVLRRGLGRSRMGAASGREAACLAWGSMAALGAIVVVPNLSVDYGVLRAFQQTLLVVAPIAALGLVVALRPVTAWRPRLALVLLGLVPVGMYLALTGVVPAFTGDQPQRMALANAGTYYDRFFSTDAETRGLHWLAEVDHADTTNARVIGSRNVNVRLLGLSDNRAPVSDRLYPTMLSKDAYVFIDAQVLDQGESTIFYTGDLLTYRYPLGALDHRMDLVYDAPQARVYR</sequence>
<feature type="transmembrane region" description="Helical" evidence="1">
    <location>
        <begin position="576"/>
        <end position="593"/>
    </location>
</feature>
<accession>A0ABS7U9K3</accession>
<feature type="transmembrane region" description="Helical" evidence="1">
    <location>
        <begin position="295"/>
        <end position="316"/>
    </location>
</feature>
<feature type="transmembrane region" description="Helical" evidence="1">
    <location>
        <begin position="58"/>
        <end position="77"/>
    </location>
</feature>
<dbReference type="RefSeq" id="WP_224122035.1">
    <property type="nucleotide sequence ID" value="NZ_JAIQZJ010000002.1"/>
</dbReference>
<feature type="transmembrane region" description="Helical" evidence="1">
    <location>
        <begin position="637"/>
        <end position="658"/>
    </location>
</feature>
<feature type="transmembrane region" description="Helical" evidence="1">
    <location>
        <begin position="394"/>
        <end position="411"/>
    </location>
</feature>
<evidence type="ECO:0000256" key="1">
    <source>
        <dbReference type="SAM" id="Phobius"/>
    </source>
</evidence>
<reference evidence="2 3" key="1">
    <citation type="submission" date="2021-09" db="EMBL/GenBank/DDBJ databases">
        <title>Whole genome sequence of Nocardioides sp. GBK3QG-3.</title>
        <authorList>
            <person name="Tuo L."/>
        </authorList>
    </citation>
    <scope>NUCLEOTIDE SEQUENCE [LARGE SCALE GENOMIC DNA]</scope>
    <source>
        <strain evidence="2 3">GBK3QG-3</strain>
    </source>
</reference>
<keyword evidence="1" id="KW-0812">Transmembrane</keyword>
<gene>
    <name evidence="2" type="ORF">K8U61_05755</name>
</gene>
<feature type="transmembrane region" description="Helical" evidence="1">
    <location>
        <begin position="323"/>
        <end position="339"/>
    </location>
</feature>
<evidence type="ECO:0008006" key="4">
    <source>
        <dbReference type="Google" id="ProtNLM"/>
    </source>
</evidence>
<dbReference type="EMBL" id="JAIQZJ010000002">
    <property type="protein sequence ID" value="MBZ5737659.1"/>
    <property type="molecule type" value="Genomic_DNA"/>
</dbReference>